<feature type="repeat" description="TPR" evidence="2">
    <location>
        <begin position="370"/>
        <end position="403"/>
    </location>
</feature>
<dbReference type="FunFam" id="1.10.238.10:FF:000173">
    <property type="entry name" value="uncharacterized TPR repeat-containing protein At1g05150-like"/>
    <property type="match status" value="1"/>
</dbReference>
<keyword evidence="2" id="KW-0802">TPR repeat</keyword>
<dbReference type="InterPro" id="IPR019734">
    <property type="entry name" value="TPR_rpt"/>
</dbReference>
<feature type="repeat" description="TPR" evidence="2">
    <location>
        <begin position="404"/>
        <end position="437"/>
    </location>
</feature>
<reference evidence="5" key="1">
    <citation type="submission" date="2021-01" db="EMBL/GenBank/DDBJ databases">
        <title>Adiantum capillus-veneris genome.</title>
        <authorList>
            <person name="Fang Y."/>
            <person name="Liao Q."/>
        </authorList>
    </citation>
    <scope>NUCLEOTIDE SEQUENCE</scope>
    <source>
        <strain evidence="5">H3</strain>
        <tissue evidence="5">Leaf</tissue>
    </source>
</reference>
<dbReference type="PANTHER" id="PTHR45081:SF1">
    <property type="entry name" value="EF HAND FAMILY PROTEIN, PUTATIVE, EXPRESSED-RELATED"/>
    <property type="match status" value="1"/>
</dbReference>
<dbReference type="Pfam" id="PF13432">
    <property type="entry name" value="TPR_16"/>
    <property type="match status" value="3"/>
</dbReference>
<evidence type="ECO:0000256" key="3">
    <source>
        <dbReference type="SAM" id="MobiDB-lite"/>
    </source>
</evidence>
<dbReference type="InterPro" id="IPR002048">
    <property type="entry name" value="EF_hand_dom"/>
</dbReference>
<feature type="domain" description="EF-hand" evidence="4">
    <location>
        <begin position="10"/>
        <end position="45"/>
    </location>
</feature>
<dbReference type="Proteomes" id="UP000886520">
    <property type="component" value="Chromosome 11"/>
</dbReference>
<protein>
    <recommendedName>
        <fullName evidence="4">EF-hand domain-containing protein</fullName>
    </recommendedName>
</protein>
<evidence type="ECO:0000256" key="2">
    <source>
        <dbReference type="PROSITE-ProRule" id="PRU00339"/>
    </source>
</evidence>
<feature type="region of interest" description="Disordered" evidence="3">
    <location>
        <begin position="104"/>
        <end position="155"/>
    </location>
</feature>
<dbReference type="InterPro" id="IPR011990">
    <property type="entry name" value="TPR-like_helical_dom_sf"/>
</dbReference>
<evidence type="ECO:0000313" key="5">
    <source>
        <dbReference type="EMBL" id="KAI5073623.1"/>
    </source>
</evidence>
<sequence length="853" mass="95423">MATAGHPPSLRVQKVTKIFNKFDTNGDGHLNREEMSALVVAVNPRVQFSEDQISAILDEVFRTYGDYIDSQKGLTFEGLLQTYDDGAGDVDRDFDALNLEGLKETSEEEEDDIASLEGTSRASSLPSKRSGAISVSGDDRNVTPASRRKRSVGSWAGSPRNGIAYDDTWRLVEDLEMIIRRIEAKMDAKNRKSKADDVSATTTTVGLSRDMGAAGNTSTVEVAIGKRPWEELGTDYANFQRSLGEIRERANATRTQEEAFDAHMAIGRALFEHRLYKEALVSFRRATELKPTDVRPHFQYGNTLYSLGRISEAREAYTLALDAGEISSSQWGSLLPQIHVNLGIALEGEGMLLGASEHYKEAAIREPKHYRALKHLGSALYGVGEYRAAKKALTEAIFLNPDYADAHCDLGSTLHSLGDCDDAVKEFQKAIELKQDHIEALFNLGTLFKDTGKFQRAADMYARVLALQSRNWRAELNRAVSLLGAGQIDEAKRAFKEAYKMTKRAELYDAIVHLRQMERRPKGLSSFLRRGEENGGSVGDSFRAEDNSTTVEIARFRRANASTTPRQWLACALEIRKFQRCTRLSKCDISSIKKEISRPNPPISTSGAGTAEKSIRKEALERILRQLLHFLKPEAFQGAVKAINEKVLTVLDLNESGRVDLGMVFAVLAPICGGPLDKRKHTAFDALVWRSSANKGGEISKGDASQYIKVLRAAYLSSPQEQNELVEITREEEEDRTSISYPEFVELFNDAEWGFGILNILARLETEDRVRHGRQTCSVCSYPIIGPRFKEVRSNFSLCSFCYSTGKVPLISRQEEYYFKEYNSEVEAVKDSKFYVYGAWHFCILAITIAKMW</sequence>
<proteinExistence type="predicted"/>
<keyword evidence="1" id="KW-0106">Calcium</keyword>
<feature type="repeat" description="TPR" evidence="2">
    <location>
        <begin position="438"/>
        <end position="471"/>
    </location>
</feature>
<evidence type="ECO:0000256" key="1">
    <source>
        <dbReference type="ARBA" id="ARBA00022837"/>
    </source>
</evidence>
<dbReference type="InterPro" id="IPR018247">
    <property type="entry name" value="EF_Hand_1_Ca_BS"/>
</dbReference>
<dbReference type="Pfam" id="PF13202">
    <property type="entry name" value="EF-hand_5"/>
    <property type="match status" value="1"/>
</dbReference>
<dbReference type="Gene3D" id="1.10.238.10">
    <property type="entry name" value="EF-hand"/>
    <property type="match status" value="2"/>
</dbReference>
<gene>
    <name evidence="5" type="ORF">GOP47_0011636</name>
</gene>
<dbReference type="CDD" id="cd00051">
    <property type="entry name" value="EFh"/>
    <property type="match status" value="1"/>
</dbReference>
<dbReference type="GO" id="GO:0005886">
    <property type="term" value="C:plasma membrane"/>
    <property type="evidence" value="ECO:0007669"/>
    <property type="project" value="TreeGrafter"/>
</dbReference>
<dbReference type="InterPro" id="IPR011992">
    <property type="entry name" value="EF-hand-dom_pair"/>
</dbReference>
<organism evidence="5 6">
    <name type="scientific">Adiantum capillus-veneris</name>
    <name type="common">Maidenhair fern</name>
    <dbReference type="NCBI Taxonomy" id="13818"/>
    <lineage>
        <taxon>Eukaryota</taxon>
        <taxon>Viridiplantae</taxon>
        <taxon>Streptophyta</taxon>
        <taxon>Embryophyta</taxon>
        <taxon>Tracheophyta</taxon>
        <taxon>Polypodiopsida</taxon>
        <taxon>Polypodiidae</taxon>
        <taxon>Polypodiales</taxon>
        <taxon>Pteridineae</taxon>
        <taxon>Pteridaceae</taxon>
        <taxon>Vittarioideae</taxon>
        <taxon>Adiantum</taxon>
    </lineage>
</organism>
<dbReference type="SUPFAM" id="SSF47473">
    <property type="entry name" value="EF-hand"/>
    <property type="match status" value="2"/>
</dbReference>
<evidence type="ECO:0000313" key="6">
    <source>
        <dbReference type="Proteomes" id="UP000886520"/>
    </source>
</evidence>
<dbReference type="OrthoDB" id="9991317at2759"/>
<dbReference type="Gene3D" id="1.25.40.10">
    <property type="entry name" value="Tetratricopeptide repeat domain"/>
    <property type="match status" value="3"/>
</dbReference>
<dbReference type="SUPFAM" id="SSF48452">
    <property type="entry name" value="TPR-like"/>
    <property type="match status" value="1"/>
</dbReference>
<dbReference type="PROSITE" id="PS50005">
    <property type="entry name" value="TPR"/>
    <property type="match status" value="4"/>
</dbReference>
<dbReference type="PANTHER" id="PTHR45081">
    <property type="entry name" value="EF HAND FAMILY PROTEIN, PUTATIVE, EXPRESSED-RELATED"/>
    <property type="match status" value="1"/>
</dbReference>
<feature type="repeat" description="TPR" evidence="2">
    <location>
        <begin position="260"/>
        <end position="293"/>
    </location>
</feature>
<dbReference type="SMART" id="SM00054">
    <property type="entry name" value="EFh"/>
    <property type="match status" value="1"/>
</dbReference>
<comment type="caution">
    <text evidence="5">The sequence shown here is derived from an EMBL/GenBank/DDBJ whole genome shotgun (WGS) entry which is preliminary data.</text>
</comment>
<dbReference type="PROSITE" id="PS50222">
    <property type="entry name" value="EF_HAND_2"/>
    <property type="match status" value="1"/>
</dbReference>
<accession>A0A9D4UUJ2</accession>
<dbReference type="AlphaFoldDB" id="A0A9D4UUJ2"/>
<feature type="compositionally biased region" description="Polar residues" evidence="3">
    <location>
        <begin position="117"/>
        <end position="127"/>
    </location>
</feature>
<dbReference type="GO" id="GO:0005509">
    <property type="term" value="F:calcium ion binding"/>
    <property type="evidence" value="ECO:0007669"/>
    <property type="project" value="InterPro"/>
</dbReference>
<dbReference type="SMART" id="SM00028">
    <property type="entry name" value="TPR"/>
    <property type="match status" value="7"/>
</dbReference>
<evidence type="ECO:0000259" key="4">
    <source>
        <dbReference type="PROSITE" id="PS50222"/>
    </source>
</evidence>
<dbReference type="PROSITE" id="PS00018">
    <property type="entry name" value="EF_HAND_1"/>
    <property type="match status" value="1"/>
</dbReference>
<name>A0A9D4UUJ2_ADICA</name>
<dbReference type="EMBL" id="JABFUD020000011">
    <property type="protein sequence ID" value="KAI5073623.1"/>
    <property type="molecule type" value="Genomic_DNA"/>
</dbReference>
<dbReference type="SUPFAM" id="SSF57850">
    <property type="entry name" value="RING/U-box"/>
    <property type="match status" value="1"/>
</dbReference>
<keyword evidence="6" id="KW-1185">Reference proteome</keyword>